<evidence type="ECO:0000259" key="2">
    <source>
        <dbReference type="PROSITE" id="PS51746"/>
    </source>
</evidence>
<name>A0ABP9NI48_9PSEU</name>
<dbReference type="PANTHER" id="PTHR47992">
    <property type="entry name" value="PROTEIN PHOSPHATASE"/>
    <property type="match status" value="1"/>
</dbReference>
<dbReference type="InterPro" id="IPR015655">
    <property type="entry name" value="PP2C"/>
</dbReference>
<keyword evidence="4" id="KW-1185">Reference proteome</keyword>
<dbReference type="SUPFAM" id="SSF81606">
    <property type="entry name" value="PP2C-like"/>
    <property type="match status" value="1"/>
</dbReference>
<proteinExistence type="predicted"/>
<evidence type="ECO:0000256" key="1">
    <source>
        <dbReference type="SAM" id="MobiDB-lite"/>
    </source>
</evidence>
<comment type="caution">
    <text evidence="3">The sequence shown here is derived from an EMBL/GenBank/DDBJ whole genome shotgun (WGS) entry which is preliminary data.</text>
</comment>
<dbReference type="InterPro" id="IPR001932">
    <property type="entry name" value="PPM-type_phosphatase-like_dom"/>
</dbReference>
<organism evidence="3 4">
    <name type="scientific">Pseudonocardia adelaidensis</name>
    <dbReference type="NCBI Taxonomy" id="648754"/>
    <lineage>
        <taxon>Bacteria</taxon>
        <taxon>Bacillati</taxon>
        <taxon>Actinomycetota</taxon>
        <taxon>Actinomycetes</taxon>
        <taxon>Pseudonocardiales</taxon>
        <taxon>Pseudonocardiaceae</taxon>
        <taxon>Pseudonocardia</taxon>
    </lineage>
</organism>
<dbReference type="CDD" id="cd00143">
    <property type="entry name" value="PP2Cc"/>
    <property type="match status" value="1"/>
</dbReference>
<dbReference type="EMBL" id="BAABJO010000004">
    <property type="protein sequence ID" value="GAA5114652.1"/>
    <property type="molecule type" value="Genomic_DNA"/>
</dbReference>
<evidence type="ECO:0000313" key="4">
    <source>
        <dbReference type="Proteomes" id="UP001500804"/>
    </source>
</evidence>
<protein>
    <submittedName>
        <fullName evidence="3">Protein phosphatase 2C domain-containing protein</fullName>
    </submittedName>
</protein>
<feature type="domain" description="PPM-type phosphatase" evidence="2">
    <location>
        <begin position="10"/>
        <end position="242"/>
    </location>
</feature>
<sequence>MTPTPTASASHAIATMPGPAGSGNDDWTAADGATGTYVVADGVGSARHGGWSARFVVERLPALLASTGDPTDPELVAAFLRALSGDLRVRAGNRLGGIGTTVVAAVVRGDTATIAHVGDSRAYLSRAGRLARLTTDHALGESLVATGILDAGAAARLPGRSRLTQHIGMAGRVEPAVRTVELLPSDRLLMCSDGLTAVVDDATIATVLASVPAGEPSRCCDALLAAAAARGLVDDTTVLVIG</sequence>
<gene>
    <name evidence="3" type="ORF">GCM10023320_12210</name>
</gene>
<accession>A0ABP9NI48</accession>
<dbReference type="PROSITE" id="PS51746">
    <property type="entry name" value="PPM_2"/>
    <property type="match status" value="1"/>
</dbReference>
<dbReference type="Pfam" id="PF13672">
    <property type="entry name" value="PP2C_2"/>
    <property type="match status" value="1"/>
</dbReference>
<dbReference type="InterPro" id="IPR036457">
    <property type="entry name" value="PPM-type-like_dom_sf"/>
</dbReference>
<feature type="region of interest" description="Disordered" evidence="1">
    <location>
        <begin position="1"/>
        <end position="27"/>
    </location>
</feature>
<dbReference type="SMART" id="SM00331">
    <property type="entry name" value="PP2C_SIG"/>
    <property type="match status" value="1"/>
</dbReference>
<dbReference type="Proteomes" id="UP001500804">
    <property type="component" value="Unassembled WGS sequence"/>
</dbReference>
<evidence type="ECO:0000313" key="3">
    <source>
        <dbReference type="EMBL" id="GAA5114652.1"/>
    </source>
</evidence>
<dbReference type="SMART" id="SM00332">
    <property type="entry name" value="PP2Cc"/>
    <property type="match status" value="1"/>
</dbReference>
<dbReference type="Gene3D" id="3.60.40.10">
    <property type="entry name" value="PPM-type phosphatase domain"/>
    <property type="match status" value="1"/>
</dbReference>
<reference evidence="4" key="1">
    <citation type="journal article" date="2019" name="Int. J. Syst. Evol. Microbiol.">
        <title>The Global Catalogue of Microorganisms (GCM) 10K type strain sequencing project: providing services to taxonomists for standard genome sequencing and annotation.</title>
        <authorList>
            <consortium name="The Broad Institute Genomics Platform"/>
            <consortium name="The Broad Institute Genome Sequencing Center for Infectious Disease"/>
            <person name="Wu L."/>
            <person name="Ma J."/>
        </authorList>
    </citation>
    <scope>NUCLEOTIDE SEQUENCE [LARGE SCALE GENOMIC DNA]</scope>
    <source>
        <strain evidence="4">JCM 18302</strain>
    </source>
</reference>